<protein>
    <submittedName>
        <fullName evidence="2">Uncharacterized protein</fullName>
    </submittedName>
</protein>
<evidence type="ECO:0000313" key="2">
    <source>
        <dbReference type="EMBL" id="KDR38622.1"/>
    </source>
</evidence>
<comment type="caution">
    <text evidence="2">The sequence shown here is derived from an EMBL/GenBank/DDBJ whole genome shotgun (WGS) entry which is preliminary data.</text>
</comment>
<sequence length="73" mass="7409">MSQGEDARGPWNTGDDWVFVEDPRPAFDGGDGLATVGVTSADVEVLKAMAARTPSDASSDPKTGVELGTGQGG</sequence>
<feature type="region of interest" description="Disordered" evidence="1">
    <location>
        <begin position="1"/>
        <end position="24"/>
    </location>
</feature>
<reference evidence="2 3" key="1">
    <citation type="submission" date="2014-03" db="EMBL/GenBank/DDBJ databases">
        <title>Draft Genome Sequences of Four Burkholderia Strains.</title>
        <authorList>
            <person name="Liu X.Y."/>
            <person name="Li C.X."/>
            <person name="Xu J.H."/>
        </authorList>
    </citation>
    <scope>NUCLEOTIDE SEQUENCE [LARGE SCALE GENOMIC DNA]</scope>
    <source>
        <strain evidence="2 3">DSM 50014</strain>
    </source>
</reference>
<dbReference type="EMBL" id="JFHC01000082">
    <property type="protein sequence ID" value="KDR38622.1"/>
    <property type="molecule type" value="Genomic_DNA"/>
</dbReference>
<organism evidence="2 3">
    <name type="scientific">Caballeronia glathei</name>
    <dbReference type="NCBI Taxonomy" id="60547"/>
    <lineage>
        <taxon>Bacteria</taxon>
        <taxon>Pseudomonadati</taxon>
        <taxon>Pseudomonadota</taxon>
        <taxon>Betaproteobacteria</taxon>
        <taxon>Burkholderiales</taxon>
        <taxon>Burkholderiaceae</taxon>
        <taxon>Caballeronia</taxon>
    </lineage>
</organism>
<dbReference type="AlphaFoldDB" id="A0A069PDQ6"/>
<name>A0A069PDQ6_9BURK</name>
<dbReference type="Proteomes" id="UP000027466">
    <property type="component" value="Unassembled WGS sequence"/>
</dbReference>
<gene>
    <name evidence="2" type="ORF">BG61_38980</name>
</gene>
<feature type="region of interest" description="Disordered" evidence="1">
    <location>
        <begin position="50"/>
        <end position="73"/>
    </location>
</feature>
<evidence type="ECO:0000256" key="1">
    <source>
        <dbReference type="SAM" id="MobiDB-lite"/>
    </source>
</evidence>
<accession>A0A069PDQ6</accession>
<keyword evidence="3" id="KW-1185">Reference proteome</keyword>
<proteinExistence type="predicted"/>
<evidence type="ECO:0000313" key="3">
    <source>
        <dbReference type="Proteomes" id="UP000027466"/>
    </source>
</evidence>